<name>A0A1T4N106_9GAMM</name>
<evidence type="ECO:0000256" key="2">
    <source>
        <dbReference type="RuleBase" id="RU362080"/>
    </source>
</evidence>
<organism evidence="3 4">
    <name type="scientific">Lysobacter spongiicola DSM 21749</name>
    <dbReference type="NCBI Taxonomy" id="1122188"/>
    <lineage>
        <taxon>Bacteria</taxon>
        <taxon>Pseudomonadati</taxon>
        <taxon>Pseudomonadota</taxon>
        <taxon>Gammaproteobacteria</taxon>
        <taxon>Lysobacterales</taxon>
        <taxon>Lysobacteraceae</taxon>
        <taxon>Novilysobacter</taxon>
    </lineage>
</organism>
<dbReference type="NCBIfam" id="TIGR01552">
    <property type="entry name" value="phd_fam"/>
    <property type="match status" value="1"/>
</dbReference>
<dbReference type="InterPro" id="IPR006442">
    <property type="entry name" value="Antitoxin_Phd/YefM"/>
</dbReference>
<evidence type="ECO:0000256" key="1">
    <source>
        <dbReference type="ARBA" id="ARBA00009981"/>
    </source>
</evidence>
<dbReference type="RefSeq" id="WP_078757258.1">
    <property type="nucleotide sequence ID" value="NZ_FUXP01000001.1"/>
</dbReference>
<sequence>MRTELVTTLKRQATELLSDLERDREPILITQHGLPSAYLVDVGSFERMQKRMSVLEGIARGEMAVAEGRVATHAQAKERLSRWLK</sequence>
<proteinExistence type="inferred from homology"/>
<dbReference type="OrthoDB" id="6902169at2"/>
<comment type="similarity">
    <text evidence="1 2">Belongs to the phD/YefM antitoxin family.</text>
</comment>
<dbReference type="SUPFAM" id="SSF143120">
    <property type="entry name" value="YefM-like"/>
    <property type="match status" value="1"/>
</dbReference>
<keyword evidence="4" id="KW-1185">Reference proteome</keyword>
<dbReference type="STRING" id="1122188.SAMN02745674_00684"/>
<evidence type="ECO:0000313" key="3">
    <source>
        <dbReference type="EMBL" id="SJZ73050.1"/>
    </source>
</evidence>
<dbReference type="EMBL" id="FUXP01000001">
    <property type="protein sequence ID" value="SJZ73050.1"/>
    <property type="molecule type" value="Genomic_DNA"/>
</dbReference>
<dbReference type="Proteomes" id="UP000190061">
    <property type="component" value="Unassembled WGS sequence"/>
</dbReference>
<gene>
    <name evidence="3" type="ORF">SAMN02745674_00684</name>
</gene>
<dbReference type="Pfam" id="PF02604">
    <property type="entry name" value="PhdYeFM_antitox"/>
    <property type="match status" value="1"/>
</dbReference>
<dbReference type="Gene3D" id="3.40.1620.10">
    <property type="entry name" value="YefM-like domain"/>
    <property type="match status" value="1"/>
</dbReference>
<comment type="function">
    <text evidence="2">Antitoxin component of a type II toxin-antitoxin (TA) system.</text>
</comment>
<evidence type="ECO:0000313" key="4">
    <source>
        <dbReference type="Proteomes" id="UP000190061"/>
    </source>
</evidence>
<dbReference type="AlphaFoldDB" id="A0A1T4N106"/>
<reference evidence="3 4" key="1">
    <citation type="submission" date="2017-02" db="EMBL/GenBank/DDBJ databases">
        <authorList>
            <person name="Peterson S.W."/>
        </authorList>
    </citation>
    <scope>NUCLEOTIDE SEQUENCE [LARGE SCALE GENOMIC DNA]</scope>
    <source>
        <strain evidence="3 4">DSM 21749</strain>
    </source>
</reference>
<accession>A0A1T4N106</accession>
<protein>
    <recommendedName>
        <fullName evidence="2">Antitoxin</fullName>
    </recommendedName>
</protein>
<dbReference type="InterPro" id="IPR036165">
    <property type="entry name" value="YefM-like_sf"/>
</dbReference>